<accession>A0ABD3LHH4</accession>
<keyword evidence="6" id="KW-1185">Reference proteome</keyword>
<dbReference type="GO" id="GO:0016491">
    <property type="term" value="F:oxidoreductase activity"/>
    <property type="evidence" value="ECO:0007669"/>
    <property type="project" value="UniProtKB-KW"/>
</dbReference>
<evidence type="ECO:0000256" key="3">
    <source>
        <dbReference type="ARBA" id="ARBA00023004"/>
    </source>
</evidence>
<dbReference type="GO" id="GO:0046872">
    <property type="term" value="F:metal ion binding"/>
    <property type="evidence" value="ECO:0007669"/>
    <property type="project" value="UniProtKB-KW"/>
</dbReference>
<sequence length="240" mass="26454">MTGTMIGVTNANEQQALDRAQEVRQFEDSNLGVKGLLDSGLSTLPPMFIHPPDLLSSLKPVVGLKTDSIPIIDLSGSNSDRRPSVIEEVARAAREFGFFQIVNHGVPTEALGQTIAAVKAFHEQPAEVKARIYRRESETGVAFFASSVDLLHSNVACWRDSLRIRSGPVLPDEEEIPEVCRNEVMEWNQQTQHLGVLLMGLLSEGLGLSPSKLQDMTCVEKRNMLGHYYPYCPQPDLTVA</sequence>
<keyword evidence="1" id="KW-0479">Metal-binding</keyword>
<dbReference type="AlphaFoldDB" id="A0ABD3LHH4"/>
<protein>
    <recommendedName>
        <fullName evidence="4">Non-haem dioxygenase N-terminal domain-containing protein</fullName>
    </recommendedName>
</protein>
<comment type="caution">
    <text evidence="5">The sequence shown here is derived from an EMBL/GenBank/DDBJ whole genome shotgun (WGS) entry which is preliminary data.</text>
</comment>
<keyword evidence="2" id="KW-0560">Oxidoreductase</keyword>
<evidence type="ECO:0000256" key="2">
    <source>
        <dbReference type="ARBA" id="ARBA00023002"/>
    </source>
</evidence>
<gene>
    <name evidence="5" type="ORF">ACJRO7_012075</name>
</gene>
<evidence type="ECO:0000256" key="1">
    <source>
        <dbReference type="ARBA" id="ARBA00022723"/>
    </source>
</evidence>
<dbReference type="Gene3D" id="2.60.120.330">
    <property type="entry name" value="B-lactam Antibiotic, Isopenicillin N Synthase, Chain"/>
    <property type="match status" value="1"/>
</dbReference>
<evidence type="ECO:0000313" key="6">
    <source>
        <dbReference type="Proteomes" id="UP001634007"/>
    </source>
</evidence>
<dbReference type="InterPro" id="IPR027443">
    <property type="entry name" value="IPNS-like_sf"/>
</dbReference>
<keyword evidence="3" id="KW-0408">Iron</keyword>
<reference evidence="5 6" key="1">
    <citation type="submission" date="2024-11" db="EMBL/GenBank/DDBJ databases">
        <title>Chromosome-level genome assembly of Eucalyptus globulus Labill. provides insights into its genome evolution.</title>
        <authorList>
            <person name="Li X."/>
        </authorList>
    </citation>
    <scope>NUCLEOTIDE SEQUENCE [LARGE SCALE GENOMIC DNA]</scope>
    <source>
        <strain evidence="5">CL2024</strain>
        <tissue evidence="5">Fresh tender leaves</tissue>
    </source>
</reference>
<evidence type="ECO:0000313" key="5">
    <source>
        <dbReference type="EMBL" id="KAL3751194.1"/>
    </source>
</evidence>
<dbReference type="Proteomes" id="UP001634007">
    <property type="component" value="Unassembled WGS sequence"/>
</dbReference>
<name>A0ABD3LHH4_EUCGL</name>
<dbReference type="PANTHER" id="PTHR10209:SF751">
    <property type="entry name" value="OS06G0255100 PROTEIN"/>
    <property type="match status" value="1"/>
</dbReference>
<dbReference type="InterPro" id="IPR026992">
    <property type="entry name" value="DIOX_N"/>
</dbReference>
<proteinExistence type="predicted"/>
<dbReference type="PANTHER" id="PTHR10209">
    <property type="entry name" value="OXIDOREDUCTASE, 2OG-FE II OXYGENASE FAMILY PROTEIN"/>
    <property type="match status" value="1"/>
</dbReference>
<dbReference type="Pfam" id="PF14226">
    <property type="entry name" value="DIOX_N"/>
    <property type="match status" value="1"/>
</dbReference>
<feature type="domain" description="Non-haem dioxygenase N-terminal" evidence="4">
    <location>
        <begin position="69"/>
        <end position="167"/>
    </location>
</feature>
<dbReference type="EMBL" id="JBJKBG010000002">
    <property type="protein sequence ID" value="KAL3751194.1"/>
    <property type="molecule type" value="Genomic_DNA"/>
</dbReference>
<dbReference type="SUPFAM" id="SSF51197">
    <property type="entry name" value="Clavaminate synthase-like"/>
    <property type="match status" value="1"/>
</dbReference>
<organism evidence="5 6">
    <name type="scientific">Eucalyptus globulus</name>
    <name type="common">Tasmanian blue gum</name>
    <dbReference type="NCBI Taxonomy" id="34317"/>
    <lineage>
        <taxon>Eukaryota</taxon>
        <taxon>Viridiplantae</taxon>
        <taxon>Streptophyta</taxon>
        <taxon>Embryophyta</taxon>
        <taxon>Tracheophyta</taxon>
        <taxon>Spermatophyta</taxon>
        <taxon>Magnoliopsida</taxon>
        <taxon>eudicotyledons</taxon>
        <taxon>Gunneridae</taxon>
        <taxon>Pentapetalae</taxon>
        <taxon>rosids</taxon>
        <taxon>malvids</taxon>
        <taxon>Myrtales</taxon>
        <taxon>Myrtaceae</taxon>
        <taxon>Myrtoideae</taxon>
        <taxon>Eucalypteae</taxon>
        <taxon>Eucalyptus</taxon>
    </lineage>
</organism>
<evidence type="ECO:0000259" key="4">
    <source>
        <dbReference type="Pfam" id="PF14226"/>
    </source>
</evidence>